<reference evidence="2 3" key="1">
    <citation type="journal article" date="2023" name="Proc. Natl. Acad. Sci. U.S.A.">
        <title>A global phylogenomic analysis of the shiitake genus Lentinula.</title>
        <authorList>
            <person name="Sierra-Patev S."/>
            <person name="Min B."/>
            <person name="Naranjo-Ortiz M."/>
            <person name="Looney B."/>
            <person name="Konkel Z."/>
            <person name="Slot J.C."/>
            <person name="Sakamoto Y."/>
            <person name="Steenwyk J.L."/>
            <person name="Rokas A."/>
            <person name="Carro J."/>
            <person name="Camarero S."/>
            <person name="Ferreira P."/>
            <person name="Molpeceres G."/>
            <person name="Ruiz-Duenas F.J."/>
            <person name="Serrano A."/>
            <person name="Henrissat B."/>
            <person name="Drula E."/>
            <person name="Hughes K.W."/>
            <person name="Mata J.L."/>
            <person name="Ishikawa N.K."/>
            <person name="Vargas-Isla R."/>
            <person name="Ushijima S."/>
            <person name="Smith C.A."/>
            <person name="Donoghue J."/>
            <person name="Ahrendt S."/>
            <person name="Andreopoulos W."/>
            <person name="He G."/>
            <person name="LaButti K."/>
            <person name="Lipzen A."/>
            <person name="Ng V."/>
            <person name="Riley R."/>
            <person name="Sandor L."/>
            <person name="Barry K."/>
            <person name="Martinez A.T."/>
            <person name="Xiao Y."/>
            <person name="Gibbons J.G."/>
            <person name="Terashima K."/>
            <person name="Grigoriev I.V."/>
            <person name="Hibbett D."/>
        </authorList>
    </citation>
    <scope>NUCLEOTIDE SEQUENCE [LARGE SCALE GENOMIC DNA]</scope>
    <source>
        <strain evidence="2 3">TFB7810</strain>
    </source>
</reference>
<gene>
    <name evidence="2" type="ORF">DFH05DRAFT_1466944</name>
</gene>
<feature type="signal peptide" evidence="1">
    <location>
        <begin position="1"/>
        <end position="23"/>
    </location>
</feature>
<dbReference type="EMBL" id="JANVFU010000001">
    <property type="protein sequence ID" value="KAJ3750350.1"/>
    <property type="molecule type" value="Genomic_DNA"/>
</dbReference>
<proteinExistence type="predicted"/>
<name>A0A9W8PAT4_9AGAR</name>
<organism evidence="2 3">
    <name type="scientific">Lentinula detonsa</name>
    <dbReference type="NCBI Taxonomy" id="2804962"/>
    <lineage>
        <taxon>Eukaryota</taxon>
        <taxon>Fungi</taxon>
        <taxon>Dikarya</taxon>
        <taxon>Basidiomycota</taxon>
        <taxon>Agaricomycotina</taxon>
        <taxon>Agaricomycetes</taxon>
        <taxon>Agaricomycetidae</taxon>
        <taxon>Agaricales</taxon>
        <taxon>Marasmiineae</taxon>
        <taxon>Omphalotaceae</taxon>
        <taxon>Lentinula</taxon>
    </lineage>
</organism>
<dbReference type="Proteomes" id="UP001142393">
    <property type="component" value="Unassembled WGS sequence"/>
</dbReference>
<feature type="chain" id="PRO_5040817795" evidence="1">
    <location>
        <begin position="24"/>
        <end position="84"/>
    </location>
</feature>
<accession>A0A9W8PAT4</accession>
<protein>
    <submittedName>
        <fullName evidence="2">Uncharacterized protein</fullName>
    </submittedName>
</protein>
<keyword evidence="3" id="KW-1185">Reference proteome</keyword>
<comment type="caution">
    <text evidence="2">The sequence shown here is derived from an EMBL/GenBank/DDBJ whole genome shotgun (WGS) entry which is preliminary data.</text>
</comment>
<evidence type="ECO:0000256" key="1">
    <source>
        <dbReference type="SAM" id="SignalP"/>
    </source>
</evidence>
<evidence type="ECO:0000313" key="2">
    <source>
        <dbReference type="EMBL" id="KAJ3750350.1"/>
    </source>
</evidence>
<dbReference type="AlphaFoldDB" id="A0A9W8PAT4"/>
<keyword evidence="1" id="KW-0732">Signal</keyword>
<sequence length="84" mass="10067">MHSRHAFLPLIACISFYLRLLYHLESKWVDVVGQALQVPWQEPSAFLSKRQQEYERLCQEPAPSKREWQQRLQRETSISPEWLA</sequence>
<evidence type="ECO:0000313" key="3">
    <source>
        <dbReference type="Proteomes" id="UP001142393"/>
    </source>
</evidence>